<feature type="transmembrane region" description="Helical" evidence="1">
    <location>
        <begin position="64"/>
        <end position="83"/>
    </location>
</feature>
<keyword evidence="3" id="KW-1185">Reference proteome</keyword>
<keyword evidence="1" id="KW-0472">Membrane</keyword>
<evidence type="ECO:0000256" key="1">
    <source>
        <dbReference type="SAM" id="Phobius"/>
    </source>
</evidence>
<comment type="caution">
    <text evidence="2">The sequence shown here is derived from an EMBL/GenBank/DDBJ whole genome shotgun (WGS) entry which is preliminary data.</text>
</comment>
<name>A0A9D4NKH9_DREPO</name>
<organism evidence="2 3">
    <name type="scientific">Dreissena polymorpha</name>
    <name type="common">Zebra mussel</name>
    <name type="synonym">Mytilus polymorpha</name>
    <dbReference type="NCBI Taxonomy" id="45954"/>
    <lineage>
        <taxon>Eukaryota</taxon>
        <taxon>Metazoa</taxon>
        <taxon>Spiralia</taxon>
        <taxon>Lophotrochozoa</taxon>
        <taxon>Mollusca</taxon>
        <taxon>Bivalvia</taxon>
        <taxon>Autobranchia</taxon>
        <taxon>Heteroconchia</taxon>
        <taxon>Euheterodonta</taxon>
        <taxon>Imparidentia</taxon>
        <taxon>Neoheterodontei</taxon>
        <taxon>Myida</taxon>
        <taxon>Dreissenoidea</taxon>
        <taxon>Dreissenidae</taxon>
        <taxon>Dreissena</taxon>
    </lineage>
</organism>
<feature type="transmembrane region" description="Helical" evidence="1">
    <location>
        <begin position="33"/>
        <end position="52"/>
    </location>
</feature>
<reference evidence="2" key="1">
    <citation type="journal article" date="2019" name="bioRxiv">
        <title>The Genome of the Zebra Mussel, Dreissena polymorpha: A Resource for Invasive Species Research.</title>
        <authorList>
            <person name="McCartney M.A."/>
            <person name="Auch B."/>
            <person name="Kono T."/>
            <person name="Mallez S."/>
            <person name="Zhang Y."/>
            <person name="Obille A."/>
            <person name="Becker A."/>
            <person name="Abrahante J.E."/>
            <person name="Garbe J."/>
            <person name="Badalamenti J.P."/>
            <person name="Herman A."/>
            <person name="Mangelson H."/>
            <person name="Liachko I."/>
            <person name="Sullivan S."/>
            <person name="Sone E.D."/>
            <person name="Koren S."/>
            <person name="Silverstein K.A.T."/>
            <person name="Beckman K.B."/>
            <person name="Gohl D.M."/>
        </authorList>
    </citation>
    <scope>NUCLEOTIDE SEQUENCE</scope>
    <source>
        <strain evidence="2">Duluth1</strain>
        <tissue evidence="2">Whole animal</tissue>
    </source>
</reference>
<keyword evidence="1" id="KW-1133">Transmembrane helix</keyword>
<sequence length="99" mass="11166">MCLFIFQMSDVEAAQYEPSRKNGWTLPLAKLQVLAWTVLVLLGVLHFTSLVPTLRTSWQPAAHIVPALVLTFHLIVHLVTMTIDPSDNNVLPFPKIKFD</sequence>
<dbReference type="Proteomes" id="UP000828390">
    <property type="component" value="Unassembled WGS sequence"/>
</dbReference>
<evidence type="ECO:0000313" key="3">
    <source>
        <dbReference type="Proteomes" id="UP000828390"/>
    </source>
</evidence>
<reference evidence="2" key="2">
    <citation type="submission" date="2020-11" db="EMBL/GenBank/DDBJ databases">
        <authorList>
            <person name="McCartney M.A."/>
            <person name="Auch B."/>
            <person name="Kono T."/>
            <person name="Mallez S."/>
            <person name="Becker A."/>
            <person name="Gohl D.M."/>
            <person name="Silverstein K.A.T."/>
            <person name="Koren S."/>
            <person name="Bechman K.B."/>
            <person name="Herman A."/>
            <person name="Abrahante J.E."/>
            <person name="Garbe J."/>
        </authorList>
    </citation>
    <scope>NUCLEOTIDE SEQUENCE</scope>
    <source>
        <strain evidence="2">Duluth1</strain>
        <tissue evidence="2">Whole animal</tissue>
    </source>
</reference>
<dbReference type="EMBL" id="JAIWYP010000001">
    <property type="protein sequence ID" value="KAH3897110.1"/>
    <property type="molecule type" value="Genomic_DNA"/>
</dbReference>
<accession>A0A9D4NKH9</accession>
<evidence type="ECO:0000313" key="2">
    <source>
        <dbReference type="EMBL" id="KAH3897110.1"/>
    </source>
</evidence>
<protein>
    <submittedName>
        <fullName evidence="2">Uncharacterized protein</fullName>
    </submittedName>
</protein>
<proteinExistence type="predicted"/>
<keyword evidence="1" id="KW-0812">Transmembrane</keyword>
<dbReference type="AlphaFoldDB" id="A0A9D4NKH9"/>
<gene>
    <name evidence="2" type="ORF">DPMN_021295</name>
</gene>